<dbReference type="STRING" id="7994.ENSAMXP00000053112"/>
<accession>A0A3B1KEI6</accession>
<evidence type="ECO:0000313" key="10">
    <source>
        <dbReference type="Proteomes" id="UP000018467"/>
    </source>
</evidence>
<feature type="compositionally biased region" description="Basic and acidic residues" evidence="7">
    <location>
        <begin position="139"/>
        <end position="153"/>
    </location>
</feature>
<dbReference type="SMART" id="SM00980">
    <property type="entry name" value="THAP"/>
    <property type="match status" value="1"/>
</dbReference>
<evidence type="ECO:0000256" key="2">
    <source>
        <dbReference type="ARBA" id="ARBA00022723"/>
    </source>
</evidence>
<feature type="region of interest" description="Disordered" evidence="7">
    <location>
        <begin position="112"/>
        <end position="171"/>
    </location>
</feature>
<dbReference type="InterPro" id="IPR027806">
    <property type="entry name" value="HARBI1_dom"/>
</dbReference>
<dbReference type="InParanoid" id="A0A3B1KEI6"/>
<evidence type="ECO:0000259" key="8">
    <source>
        <dbReference type="SMART" id="SM00980"/>
    </source>
</evidence>
<reference evidence="10" key="2">
    <citation type="journal article" date="2014" name="Nat. Commun.">
        <title>The cavefish genome reveals candidate genes for eye loss.</title>
        <authorList>
            <person name="McGaugh S.E."/>
            <person name="Gross J.B."/>
            <person name="Aken B."/>
            <person name="Blin M."/>
            <person name="Borowsky R."/>
            <person name="Chalopin D."/>
            <person name="Hinaux H."/>
            <person name="Jeffery W.R."/>
            <person name="Keene A."/>
            <person name="Ma L."/>
            <person name="Minx P."/>
            <person name="Murphy D."/>
            <person name="O'Quin K.E."/>
            <person name="Retaux S."/>
            <person name="Rohner N."/>
            <person name="Searle S.M."/>
            <person name="Stahl B.A."/>
            <person name="Tabin C."/>
            <person name="Volff J.N."/>
            <person name="Yoshizawa M."/>
            <person name="Warren W.C."/>
        </authorList>
    </citation>
    <scope>NUCLEOTIDE SEQUENCE [LARGE SCALE GENOMIC DNA]</scope>
    <source>
        <strain evidence="10">female</strain>
    </source>
</reference>
<reference evidence="9" key="4">
    <citation type="submission" date="2025-09" db="UniProtKB">
        <authorList>
            <consortium name="Ensembl"/>
        </authorList>
    </citation>
    <scope>IDENTIFICATION</scope>
</reference>
<feature type="domain" description="THAP-type" evidence="8">
    <location>
        <begin position="17"/>
        <end position="103"/>
    </location>
</feature>
<comment type="cofactor">
    <cofactor evidence="1">
        <name>a divalent metal cation</name>
        <dbReference type="ChEBI" id="CHEBI:60240"/>
    </cofactor>
</comment>
<feature type="coiled-coil region" evidence="6">
    <location>
        <begin position="189"/>
        <end position="216"/>
    </location>
</feature>
<dbReference type="GO" id="GO:0003677">
    <property type="term" value="F:DNA binding"/>
    <property type="evidence" value="ECO:0007669"/>
    <property type="project" value="UniProtKB-KW"/>
</dbReference>
<reference evidence="9" key="3">
    <citation type="submission" date="2025-08" db="UniProtKB">
        <authorList>
            <consortium name="Ensembl"/>
        </authorList>
    </citation>
    <scope>IDENTIFICATION</scope>
</reference>
<keyword evidence="4" id="KW-0862">Zinc</keyword>
<keyword evidence="3" id="KW-0863">Zinc-finger</keyword>
<evidence type="ECO:0000256" key="5">
    <source>
        <dbReference type="ARBA" id="ARBA00023125"/>
    </source>
</evidence>
<dbReference type="AlphaFoldDB" id="A0A3B1KEI6"/>
<evidence type="ECO:0000256" key="4">
    <source>
        <dbReference type="ARBA" id="ARBA00022833"/>
    </source>
</evidence>
<evidence type="ECO:0000256" key="6">
    <source>
        <dbReference type="SAM" id="Coils"/>
    </source>
</evidence>
<keyword evidence="2" id="KW-0479">Metal-binding</keyword>
<sequence length="513" mass="57709">MLVALSSATIAPTAWWGKCISNGVRFFSFPAWKQHGGSQLAELTKRRRIAWVAAVRRKNITFSSISRHMFVCSRHFHTGKPAYEYLECHPDWVPSLHLGHTEVKATHTERFSRRTKRQQAVTGDNTVPSVPPDLVGLTKMDETPGVDAKRPEVDEAAPGSEVDEAAPGSEVDEVASKDNAEGQLECGFCSHRNDEINRLLEENRKLKEELSRKKMDEQFFHDDVMVRYYTGLPCFAVLKGVLTQLLPCLPQTGRKLSQFQMLILTLMRLRLNLPIQHIAHLFCIDRKKVSTTFRDTIGVMFTHLSPLVHWPERHCLQGSMPHQFVEAFGNRIAVIVDCFEINIERASNLKARAQTFSHYKHKHTLKYLIGITPQGAVSFISKGWGGRASDKHVTENSGLLQKLLPGDLVLADRGFDIRDIVGLMCAEVKIPTFTRGRCQLDAKDVEETRKIAHLRVHVERVIGCVRTKYTILSGNIPLSMVLPCEGEDMVLLDKVVSVCCALTNMCPSVVLKP</sequence>
<organism evidence="9 10">
    <name type="scientific">Astyanax mexicanus</name>
    <name type="common">Blind cave fish</name>
    <name type="synonym">Astyanax fasciatus mexicanus</name>
    <dbReference type="NCBI Taxonomy" id="7994"/>
    <lineage>
        <taxon>Eukaryota</taxon>
        <taxon>Metazoa</taxon>
        <taxon>Chordata</taxon>
        <taxon>Craniata</taxon>
        <taxon>Vertebrata</taxon>
        <taxon>Euteleostomi</taxon>
        <taxon>Actinopterygii</taxon>
        <taxon>Neopterygii</taxon>
        <taxon>Teleostei</taxon>
        <taxon>Ostariophysi</taxon>
        <taxon>Characiformes</taxon>
        <taxon>Characoidei</taxon>
        <taxon>Acestrorhamphidae</taxon>
        <taxon>Acestrorhamphinae</taxon>
        <taxon>Astyanax</taxon>
    </lineage>
</organism>
<evidence type="ECO:0000256" key="1">
    <source>
        <dbReference type="ARBA" id="ARBA00001968"/>
    </source>
</evidence>
<feature type="compositionally biased region" description="Polar residues" evidence="7">
    <location>
        <begin position="118"/>
        <end position="128"/>
    </location>
</feature>
<keyword evidence="10" id="KW-1185">Reference proteome</keyword>
<dbReference type="Proteomes" id="UP000018467">
    <property type="component" value="Unassembled WGS sequence"/>
</dbReference>
<reference evidence="10" key="1">
    <citation type="submission" date="2013-03" db="EMBL/GenBank/DDBJ databases">
        <authorList>
            <person name="Jeffery W."/>
            <person name="Warren W."/>
            <person name="Wilson R.K."/>
        </authorList>
    </citation>
    <scope>NUCLEOTIDE SEQUENCE</scope>
    <source>
        <strain evidence="10">female</strain>
    </source>
</reference>
<protein>
    <submittedName>
        <fullName evidence="9">Uncharacterized LOC103044012</fullName>
    </submittedName>
</protein>
<dbReference type="GO" id="GO:0008270">
    <property type="term" value="F:zinc ion binding"/>
    <property type="evidence" value="ECO:0007669"/>
    <property type="project" value="UniProtKB-KW"/>
</dbReference>
<dbReference type="GeneTree" id="ENSGT00940000164249"/>
<dbReference type="Pfam" id="PF05485">
    <property type="entry name" value="THAP"/>
    <property type="match status" value="1"/>
</dbReference>
<dbReference type="InterPro" id="IPR027805">
    <property type="entry name" value="Transposase_HTH_dom"/>
</dbReference>
<dbReference type="Pfam" id="PF13359">
    <property type="entry name" value="DDE_Tnp_4"/>
    <property type="match status" value="1"/>
</dbReference>
<keyword evidence="6" id="KW-0175">Coiled coil</keyword>
<dbReference type="PANTHER" id="PTHR23080">
    <property type="entry name" value="THAP DOMAIN PROTEIN"/>
    <property type="match status" value="1"/>
</dbReference>
<evidence type="ECO:0000313" key="9">
    <source>
        <dbReference type="Ensembl" id="ENSAMXP00000053112.1"/>
    </source>
</evidence>
<dbReference type="Bgee" id="ENSAMXG00000043551">
    <property type="expression patterns" value="Expressed in zone of skin and 14 other cell types or tissues"/>
</dbReference>
<evidence type="ECO:0000256" key="7">
    <source>
        <dbReference type="SAM" id="MobiDB-lite"/>
    </source>
</evidence>
<dbReference type="InterPro" id="IPR006612">
    <property type="entry name" value="THAP_Znf"/>
</dbReference>
<proteinExistence type="predicted"/>
<dbReference type="Pfam" id="PF13613">
    <property type="entry name" value="HTH_Tnp_4"/>
    <property type="match status" value="1"/>
</dbReference>
<name>A0A3B1KEI6_ASTMX</name>
<dbReference type="PANTHER" id="PTHR23080:SF144">
    <property type="entry name" value="SPINDLE AND KINETOCHORE ASSOCIATED COMPLEX SUBUNIT 3"/>
    <property type="match status" value="1"/>
</dbReference>
<evidence type="ECO:0000256" key="3">
    <source>
        <dbReference type="ARBA" id="ARBA00022771"/>
    </source>
</evidence>
<keyword evidence="5" id="KW-0238">DNA-binding</keyword>
<dbReference type="Ensembl" id="ENSAMXT00000037745.1">
    <property type="protein sequence ID" value="ENSAMXP00000053112.1"/>
    <property type="gene ID" value="ENSAMXG00000043551.1"/>
</dbReference>
<dbReference type="SUPFAM" id="SSF57716">
    <property type="entry name" value="Glucocorticoid receptor-like (DNA-binding domain)"/>
    <property type="match status" value="1"/>
</dbReference>